<dbReference type="GO" id="GO:0003677">
    <property type="term" value="F:DNA binding"/>
    <property type="evidence" value="ECO:0007669"/>
    <property type="project" value="UniProtKB-UniRule"/>
</dbReference>
<accession>A0A1F5J9M1</accession>
<dbReference type="AlphaFoldDB" id="A0A1F5J9M1"/>
<dbReference type="NCBIfam" id="TIGR01439">
    <property type="entry name" value="lp_hng_hel_AbrB"/>
    <property type="match status" value="1"/>
</dbReference>
<name>A0A1F5J9M1_9BACT</name>
<dbReference type="EMBL" id="MFCX01000028">
    <property type="protein sequence ID" value="OGE25334.1"/>
    <property type="molecule type" value="Genomic_DNA"/>
</dbReference>
<evidence type="ECO:0000313" key="4">
    <source>
        <dbReference type="Proteomes" id="UP000177042"/>
    </source>
</evidence>
<dbReference type="Pfam" id="PF04014">
    <property type="entry name" value="MazE_antitoxin"/>
    <property type="match status" value="1"/>
</dbReference>
<dbReference type="PROSITE" id="PS51740">
    <property type="entry name" value="SPOVT_ABRB"/>
    <property type="match status" value="1"/>
</dbReference>
<dbReference type="InterPro" id="IPR007159">
    <property type="entry name" value="SpoVT-AbrB_dom"/>
</dbReference>
<keyword evidence="1" id="KW-0238">DNA-binding</keyword>
<protein>
    <recommendedName>
        <fullName evidence="2">SpoVT-AbrB domain-containing protein</fullName>
    </recommendedName>
</protein>
<feature type="domain" description="SpoVT-AbrB" evidence="2">
    <location>
        <begin position="11"/>
        <end position="56"/>
    </location>
</feature>
<dbReference type="Proteomes" id="UP000177042">
    <property type="component" value="Unassembled WGS sequence"/>
</dbReference>
<dbReference type="InterPro" id="IPR037914">
    <property type="entry name" value="SpoVT-AbrB_sf"/>
</dbReference>
<dbReference type="SUPFAM" id="SSF89447">
    <property type="entry name" value="AbrB/MazE/MraZ-like"/>
    <property type="match status" value="1"/>
</dbReference>
<dbReference type="SMART" id="SM00966">
    <property type="entry name" value="SpoVT_AbrB"/>
    <property type="match status" value="1"/>
</dbReference>
<comment type="caution">
    <text evidence="3">The sequence shown here is derived from an EMBL/GenBank/DDBJ whole genome shotgun (WGS) entry which is preliminary data.</text>
</comment>
<dbReference type="Gene3D" id="2.10.260.10">
    <property type="match status" value="1"/>
</dbReference>
<sequence length="103" mass="12030">MKQIIANRSQEEYLRILGKGMVTIPKEWRDELGLEEGQIVKAQRMGNKVIIESSSEPLPYRIFNDEEIEQWLKDDKLPKILAKKIDNKASLLLRNKLKLLKRG</sequence>
<evidence type="ECO:0000259" key="2">
    <source>
        <dbReference type="PROSITE" id="PS51740"/>
    </source>
</evidence>
<evidence type="ECO:0000313" key="3">
    <source>
        <dbReference type="EMBL" id="OGE25334.1"/>
    </source>
</evidence>
<reference evidence="3 4" key="1">
    <citation type="journal article" date="2016" name="Nat. Commun.">
        <title>Thousands of microbial genomes shed light on interconnected biogeochemical processes in an aquifer system.</title>
        <authorList>
            <person name="Anantharaman K."/>
            <person name="Brown C.T."/>
            <person name="Hug L.A."/>
            <person name="Sharon I."/>
            <person name="Castelle C.J."/>
            <person name="Probst A.J."/>
            <person name="Thomas B.C."/>
            <person name="Singh A."/>
            <person name="Wilkins M.J."/>
            <person name="Karaoz U."/>
            <person name="Brodie E.L."/>
            <person name="Williams K.H."/>
            <person name="Hubbard S.S."/>
            <person name="Banfield J.F."/>
        </authorList>
    </citation>
    <scope>NUCLEOTIDE SEQUENCE [LARGE SCALE GENOMIC DNA]</scope>
</reference>
<gene>
    <name evidence="3" type="ORF">A3C26_00710</name>
</gene>
<evidence type="ECO:0000256" key="1">
    <source>
        <dbReference type="PROSITE-ProRule" id="PRU01076"/>
    </source>
</evidence>
<proteinExistence type="predicted"/>
<organism evidence="3 4">
    <name type="scientific">Candidatus Daviesbacteria bacterium RIFCSPHIGHO2_02_FULL_39_12</name>
    <dbReference type="NCBI Taxonomy" id="1797770"/>
    <lineage>
        <taxon>Bacteria</taxon>
        <taxon>Candidatus Daviesiibacteriota</taxon>
    </lineage>
</organism>